<evidence type="ECO:0000313" key="2">
    <source>
        <dbReference type="Proteomes" id="UP000273145"/>
    </source>
</evidence>
<organism evidence="1 2">
    <name type="scientific">Paenibacillus lentus</name>
    <dbReference type="NCBI Taxonomy" id="1338368"/>
    <lineage>
        <taxon>Bacteria</taxon>
        <taxon>Bacillati</taxon>
        <taxon>Bacillota</taxon>
        <taxon>Bacilli</taxon>
        <taxon>Bacillales</taxon>
        <taxon>Paenibacillaceae</taxon>
        <taxon>Paenibacillus</taxon>
    </lineage>
</organism>
<dbReference type="EMBL" id="CP034248">
    <property type="protein sequence ID" value="AZK47937.1"/>
    <property type="molecule type" value="Genomic_DNA"/>
</dbReference>
<protein>
    <recommendedName>
        <fullName evidence="3">Lipoprotein</fullName>
    </recommendedName>
</protein>
<accession>A0A3Q8SD03</accession>
<name>A0A3Q8SD03_9BACL</name>
<gene>
    <name evidence="1" type="ORF">EIM92_18660</name>
</gene>
<dbReference type="KEGG" id="plen:EIM92_18660"/>
<reference evidence="1 2" key="1">
    <citation type="submission" date="2018-11" db="EMBL/GenBank/DDBJ databases">
        <title>Genome sequencing of Paenibacillus lentus DSM25539(T).</title>
        <authorList>
            <person name="Kook J.-K."/>
            <person name="Park S.-N."/>
            <person name="Lim Y.K."/>
        </authorList>
    </citation>
    <scope>NUCLEOTIDE SEQUENCE [LARGE SCALE GENOMIC DNA]</scope>
    <source>
        <strain evidence="1 2">DSM 25539</strain>
    </source>
</reference>
<evidence type="ECO:0008006" key="3">
    <source>
        <dbReference type="Google" id="ProtNLM"/>
    </source>
</evidence>
<dbReference type="OrthoDB" id="2716638at2"/>
<proteinExistence type="predicted"/>
<dbReference type="RefSeq" id="WP_125084105.1">
    <property type="nucleotide sequence ID" value="NZ_CP034248.1"/>
</dbReference>
<dbReference type="PROSITE" id="PS51257">
    <property type="entry name" value="PROKAR_LIPOPROTEIN"/>
    <property type="match status" value="1"/>
</dbReference>
<sequence length="210" mass="23846">MRKNHLIISSTMLLALFLIIAGCSNQINKEEKIAYISANINSENERVFEQIGLGILFDYKLKLPYANQSWVTVWLEGYKNGSTEPIHLTEMSYGLSPNEIEEGHMGFGIINPSSDNPSFFLYSPSGNIPPHTIDDIKFSIRGTISTWDYAIGSGPIGLETEETKILAVYRVGERTLRTYDYQELNSIKQMIDEDLTVLLLKIKVEKRNDY</sequence>
<evidence type="ECO:0000313" key="1">
    <source>
        <dbReference type="EMBL" id="AZK47937.1"/>
    </source>
</evidence>
<dbReference type="AlphaFoldDB" id="A0A3Q8SD03"/>
<keyword evidence="2" id="KW-1185">Reference proteome</keyword>
<dbReference type="Proteomes" id="UP000273145">
    <property type="component" value="Chromosome"/>
</dbReference>